<sequence length="188" mass="21661">MPPKPIITKQDIINAAIQLVRENGISSVNARNLAKTLNCSTKPLFRIYTNMDEIKEDIKIELDNYYNSFMESKINDENRLLSQGLAYIEFAQNEKMIFNTLFMNMTMKGSSLQDIIHAKWNRITIENAKKVTGLSIEKSEMLFINFWLYSHGVATQIISNGIDIPLDMVQQLLENAFERFSLDITKTE</sequence>
<accession>A0A6N3E4V6</accession>
<dbReference type="RefSeq" id="WP_003437506.1">
    <property type="nucleotide sequence ID" value="NZ_BIMZ01000024.1"/>
</dbReference>
<reference evidence="1" key="1">
    <citation type="submission" date="2019-11" db="EMBL/GenBank/DDBJ databases">
        <authorList>
            <person name="Feng L."/>
        </authorList>
    </citation>
    <scope>NUCLEOTIDE SEQUENCE</scope>
    <source>
        <strain evidence="1">PdifficileLFYP43</strain>
    </source>
</reference>
<protein>
    <recommendedName>
        <fullName evidence="2">TetR family transcriptional regulator</fullName>
    </recommendedName>
</protein>
<evidence type="ECO:0000313" key="1">
    <source>
        <dbReference type="EMBL" id="VYU32767.1"/>
    </source>
</evidence>
<name>A0A6N3E4V6_CLODI</name>
<dbReference type="Gene3D" id="1.10.357.10">
    <property type="entry name" value="Tetracycline Repressor, domain 2"/>
    <property type="match status" value="1"/>
</dbReference>
<evidence type="ECO:0008006" key="2">
    <source>
        <dbReference type="Google" id="ProtNLM"/>
    </source>
</evidence>
<proteinExistence type="predicted"/>
<dbReference type="InterPro" id="IPR009057">
    <property type="entry name" value="Homeodomain-like_sf"/>
</dbReference>
<organism evidence="1">
    <name type="scientific">Clostridioides difficile</name>
    <name type="common">Peptoclostridium difficile</name>
    <dbReference type="NCBI Taxonomy" id="1496"/>
    <lineage>
        <taxon>Bacteria</taxon>
        <taxon>Bacillati</taxon>
        <taxon>Bacillota</taxon>
        <taxon>Clostridia</taxon>
        <taxon>Peptostreptococcales</taxon>
        <taxon>Peptostreptococcaceae</taxon>
        <taxon>Clostridioides</taxon>
    </lineage>
</organism>
<dbReference type="SUPFAM" id="SSF46689">
    <property type="entry name" value="Homeodomain-like"/>
    <property type="match status" value="1"/>
</dbReference>
<dbReference type="AlphaFoldDB" id="A0A6N3E4V6"/>
<gene>
    <name evidence="1" type="ORF">PDLFYP43_03195</name>
</gene>
<dbReference type="EMBL" id="CACRUR010000016">
    <property type="protein sequence ID" value="VYU32767.1"/>
    <property type="molecule type" value="Genomic_DNA"/>
</dbReference>